<dbReference type="HOGENOM" id="CLU_028923_1_0_1"/>
<keyword evidence="2 4" id="KW-1133">Transmembrane helix</keyword>
<evidence type="ECO:0000313" key="5">
    <source>
        <dbReference type="EMBL" id="ELU00484.1"/>
    </source>
</evidence>
<dbReference type="EnsemblMetazoa" id="CapteT186407">
    <property type="protein sequence ID" value="CapteP186407"/>
    <property type="gene ID" value="CapteG186407"/>
</dbReference>
<dbReference type="PANTHER" id="PTHR23121:SF9">
    <property type="entry name" value="SODIUM-DEPENDENT GLUCOSE TRANSPORTER 1"/>
    <property type="match status" value="1"/>
</dbReference>
<dbReference type="PANTHER" id="PTHR23121">
    <property type="entry name" value="SODIUM-DEPENDENT GLUCOSE TRANSPORTER 1"/>
    <property type="match status" value="1"/>
</dbReference>
<feature type="transmembrane region" description="Helical" evidence="4">
    <location>
        <begin position="291"/>
        <end position="312"/>
    </location>
</feature>
<dbReference type="Proteomes" id="UP000014760">
    <property type="component" value="Unassembled WGS sequence"/>
</dbReference>
<accession>R7U3E9</accession>
<dbReference type="Gene3D" id="1.20.1250.20">
    <property type="entry name" value="MFS general substrate transporter like domains"/>
    <property type="match status" value="1"/>
</dbReference>
<feature type="transmembrane region" description="Helical" evidence="4">
    <location>
        <begin position="55"/>
        <end position="71"/>
    </location>
</feature>
<gene>
    <name evidence="5" type="ORF">CAPTEDRAFT_186407</name>
</gene>
<feature type="transmembrane region" description="Helical" evidence="4">
    <location>
        <begin position="409"/>
        <end position="431"/>
    </location>
</feature>
<sequence>MEVKREANRNRYQTAALIAAWVCMGMYCTLTNVALVDMRNRLGLTTEEFGRALSVKHLGGLTGGLFAGAMLDRFRDKTNLFVAISTLVCGCGTMLQPWSTYMEVLSVLFFIEGICQGLTDTAGNTYIMAMWGEKAGPPMHSIHFGFTVGCVFAPLIAFAFLSPDEDEVAGSFNSTTAAYTTMQPEIDGDKITIPYFIIGSCTVLLSVAFFVFDLKGYAKDVFAKHSKKKSSIKEILAPGSCAGGDTMFGVAMVAMFILYMILINGISIGPLSLGFTFLRETDKLDFTLEEATAWAMAASAGQMLGRGITIIISHWCPIYLMLGTEIALNAVSISLICFVGVHNSVVMWVATVVFAMSSSPLWPGGFSWLDQYITLYGIVVALATIGAGISGFVIQWLTGYLYEYVDEVAIFYSSMAASLSTVLLAVVMYTVAVRHGKRRKGDDLQALDSEKKDIDYEFTVKETITGSVDLCTKF</sequence>
<dbReference type="EMBL" id="AMQN01009679">
    <property type="status" value="NOT_ANNOTATED_CDS"/>
    <property type="molecule type" value="Genomic_DNA"/>
</dbReference>
<evidence type="ECO:0000256" key="1">
    <source>
        <dbReference type="ARBA" id="ARBA00022692"/>
    </source>
</evidence>
<feature type="transmembrane region" description="Helical" evidence="4">
    <location>
        <begin position="104"/>
        <end position="129"/>
    </location>
</feature>
<feature type="transmembrane region" description="Helical" evidence="4">
    <location>
        <begin position="12"/>
        <end position="35"/>
    </location>
</feature>
<name>R7U3E9_CAPTE</name>
<feature type="transmembrane region" description="Helical" evidence="4">
    <location>
        <begin position="141"/>
        <end position="161"/>
    </location>
</feature>
<evidence type="ECO:0008006" key="8">
    <source>
        <dbReference type="Google" id="ProtNLM"/>
    </source>
</evidence>
<feature type="transmembrane region" description="Helical" evidence="4">
    <location>
        <begin position="347"/>
        <end position="366"/>
    </location>
</feature>
<reference evidence="7" key="1">
    <citation type="submission" date="2012-12" db="EMBL/GenBank/DDBJ databases">
        <authorList>
            <person name="Hellsten U."/>
            <person name="Grimwood J."/>
            <person name="Chapman J.A."/>
            <person name="Shapiro H."/>
            <person name="Aerts A."/>
            <person name="Otillar R.P."/>
            <person name="Terry A.Y."/>
            <person name="Boore J.L."/>
            <person name="Simakov O."/>
            <person name="Marletaz F."/>
            <person name="Cho S.-J."/>
            <person name="Edsinger-Gonzales E."/>
            <person name="Havlak P."/>
            <person name="Kuo D.-H."/>
            <person name="Larsson T."/>
            <person name="Lv J."/>
            <person name="Arendt D."/>
            <person name="Savage R."/>
            <person name="Osoegawa K."/>
            <person name="de Jong P."/>
            <person name="Lindberg D.R."/>
            <person name="Seaver E.C."/>
            <person name="Weisblat D.A."/>
            <person name="Putnam N.H."/>
            <person name="Grigoriev I.V."/>
            <person name="Rokhsar D.S."/>
        </authorList>
    </citation>
    <scope>NUCLEOTIDE SEQUENCE</scope>
    <source>
        <strain evidence="7">I ESC-2004</strain>
    </source>
</reference>
<dbReference type="SUPFAM" id="SSF103473">
    <property type="entry name" value="MFS general substrate transporter"/>
    <property type="match status" value="1"/>
</dbReference>
<feature type="transmembrane region" description="Helical" evidence="4">
    <location>
        <begin position="373"/>
        <end position="397"/>
    </location>
</feature>
<proteinExistence type="predicted"/>
<feature type="transmembrane region" description="Helical" evidence="4">
    <location>
        <begin position="193"/>
        <end position="214"/>
    </location>
</feature>
<dbReference type="EMBL" id="KB305961">
    <property type="protein sequence ID" value="ELU00484.1"/>
    <property type="molecule type" value="Genomic_DNA"/>
</dbReference>
<dbReference type="Pfam" id="PF07690">
    <property type="entry name" value="MFS_1"/>
    <property type="match status" value="1"/>
</dbReference>
<protein>
    <recommendedName>
        <fullName evidence="8">Major facilitator superfamily (MFS) profile domain-containing protein</fullName>
    </recommendedName>
</protein>
<dbReference type="OMA" id="IPRETHA"/>
<reference evidence="5 7" key="2">
    <citation type="journal article" date="2013" name="Nature">
        <title>Insights into bilaterian evolution from three spiralian genomes.</title>
        <authorList>
            <person name="Simakov O."/>
            <person name="Marletaz F."/>
            <person name="Cho S.J."/>
            <person name="Edsinger-Gonzales E."/>
            <person name="Havlak P."/>
            <person name="Hellsten U."/>
            <person name="Kuo D.H."/>
            <person name="Larsson T."/>
            <person name="Lv J."/>
            <person name="Arendt D."/>
            <person name="Savage R."/>
            <person name="Osoegawa K."/>
            <person name="de Jong P."/>
            <person name="Grimwood J."/>
            <person name="Chapman J.A."/>
            <person name="Shapiro H."/>
            <person name="Aerts A."/>
            <person name="Otillar R.P."/>
            <person name="Terry A.Y."/>
            <person name="Boore J.L."/>
            <person name="Grigoriev I.V."/>
            <person name="Lindberg D.R."/>
            <person name="Seaver E.C."/>
            <person name="Weisblat D.A."/>
            <person name="Putnam N.H."/>
            <person name="Rokhsar D.S."/>
        </authorList>
    </citation>
    <scope>NUCLEOTIDE SEQUENCE</scope>
    <source>
        <strain evidence="5 7">I ESC-2004</strain>
    </source>
</reference>
<organism evidence="5">
    <name type="scientific">Capitella teleta</name>
    <name type="common">Polychaete worm</name>
    <dbReference type="NCBI Taxonomy" id="283909"/>
    <lineage>
        <taxon>Eukaryota</taxon>
        <taxon>Metazoa</taxon>
        <taxon>Spiralia</taxon>
        <taxon>Lophotrochozoa</taxon>
        <taxon>Annelida</taxon>
        <taxon>Polychaeta</taxon>
        <taxon>Sedentaria</taxon>
        <taxon>Scolecida</taxon>
        <taxon>Capitellidae</taxon>
        <taxon>Capitella</taxon>
    </lineage>
</organism>
<dbReference type="InterPro" id="IPR011701">
    <property type="entry name" value="MFS"/>
</dbReference>
<dbReference type="GO" id="GO:0022857">
    <property type="term" value="F:transmembrane transporter activity"/>
    <property type="evidence" value="ECO:0007669"/>
    <property type="project" value="InterPro"/>
</dbReference>
<feature type="transmembrane region" description="Helical" evidence="4">
    <location>
        <begin position="319"/>
        <end position="341"/>
    </location>
</feature>
<evidence type="ECO:0000313" key="6">
    <source>
        <dbReference type="EnsemblMetazoa" id="CapteP186407"/>
    </source>
</evidence>
<evidence type="ECO:0000256" key="4">
    <source>
        <dbReference type="SAM" id="Phobius"/>
    </source>
</evidence>
<feature type="transmembrane region" description="Helical" evidence="4">
    <location>
        <begin position="78"/>
        <end position="98"/>
    </location>
</feature>
<keyword evidence="3 4" id="KW-0472">Membrane</keyword>
<evidence type="ECO:0000256" key="3">
    <source>
        <dbReference type="ARBA" id="ARBA00023136"/>
    </source>
</evidence>
<evidence type="ECO:0000256" key="2">
    <source>
        <dbReference type="ARBA" id="ARBA00022989"/>
    </source>
</evidence>
<keyword evidence="1 4" id="KW-0812">Transmembrane</keyword>
<reference evidence="6" key="3">
    <citation type="submission" date="2015-06" db="UniProtKB">
        <authorList>
            <consortium name="EnsemblMetazoa"/>
        </authorList>
    </citation>
    <scope>IDENTIFICATION</scope>
</reference>
<evidence type="ECO:0000313" key="7">
    <source>
        <dbReference type="Proteomes" id="UP000014760"/>
    </source>
</evidence>
<dbReference type="OrthoDB" id="6100491at2759"/>
<dbReference type="AlphaFoldDB" id="R7U3E9"/>
<dbReference type="InterPro" id="IPR036259">
    <property type="entry name" value="MFS_trans_sf"/>
</dbReference>
<keyword evidence="7" id="KW-1185">Reference proteome</keyword>